<evidence type="ECO:0000313" key="3">
    <source>
        <dbReference type="Proteomes" id="UP000030700"/>
    </source>
</evidence>
<dbReference type="PANTHER" id="PTHR21180:SF32">
    <property type="entry name" value="ENDONUCLEASE_EXONUCLEASE_PHOSPHATASE FAMILY DOMAIN-CONTAINING PROTEIN 1"/>
    <property type="match status" value="1"/>
</dbReference>
<dbReference type="AlphaFoldDB" id="A0A081BT75"/>
<feature type="domain" description="Helix-hairpin-helix DNA-binding motif class 1" evidence="1">
    <location>
        <begin position="97"/>
        <end position="116"/>
    </location>
</feature>
<dbReference type="InterPro" id="IPR051675">
    <property type="entry name" value="Endo/Exo/Phosphatase_dom_1"/>
</dbReference>
<dbReference type="HOGENOM" id="CLU_052011_3_1_0"/>
<dbReference type="STRING" id="1499966.U14_05893"/>
<dbReference type="GO" id="GO:0006281">
    <property type="term" value="P:DNA repair"/>
    <property type="evidence" value="ECO:0007669"/>
    <property type="project" value="InterPro"/>
</dbReference>
<dbReference type="GO" id="GO:0003677">
    <property type="term" value="F:DNA binding"/>
    <property type="evidence" value="ECO:0007669"/>
    <property type="project" value="InterPro"/>
</dbReference>
<dbReference type="GO" id="GO:0015627">
    <property type="term" value="C:type II protein secretion system complex"/>
    <property type="evidence" value="ECO:0007669"/>
    <property type="project" value="TreeGrafter"/>
</dbReference>
<evidence type="ECO:0000313" key="2">
    <source>
        <dbReference type="EMBL" id="GAK54606.1"/>
    </source>
</evidence>
<dbReference type="SUPFAM" id="SSF47781">
    <property type="entry name" value="RuvA domain 2-like"/>
    <property type="match status" value="1"/>
</dbReference>
<name>A0A081BT75_9BACT</name>
<sequence>MLRHFAFSRHQQQTLAFFTLLYVISLCAAVTTEHRQTVESSPLRQSDPLEMAFYLDVPINLNRADALELQLLPGIGPVLADRILAHRQEHGNFASPDDLDAVKGVGPKTIQKLRPYLVCSE</sequence>
<dbReference type="SMART" id="SM00278">
    <property type="entry name" value="HhH1"/>
    <property type="match status" value="2"/>
</dbReference>
<dbReference type="Proteomes" id="UP000030700">
    <property type="component" value="Unassembled WGS sequence"/>
</dbReference>
<dbReference type="EMBL" id="DF820462">
    <property type="protein sequence ID" value="GAK54606.1"/>
    <property type="molecule type" value="Genomic_DNA"/>
</dbReference>
<organism evidence="2">
    <name type="scientific">Candidatus Moduliflexus flocculans</name>
    <dbReference type="NCBI Taxonomy" id="1499966"/>
    <lineage>
        <taxon>Bacteria</taxon>
        <taxon>Candidatus Moduliflexota</taxon>
        <taxon>Candidatus Moduliflexia</taxon>
        <taxon>Candidatus Moduliflexales</taxon>
        <taxon>Candidatus Moduliflexaceae</taxon>
    </lineage>
</organism>
<feature type="domain" description="Helix-hairpin-helix DNA-binding motif class 1" evidence="1">
    <location>
        <begin position="67"/>
        <end position="86"/>
    </location>
</feature>
<keyword evidence="3" id="KW-1185">Reference proteome</keyword>
<accession>A0A081BT75</accession>
<gene>
    <name evidence="2" type="ORF">U14_05893</name>
</gene>
<evidence type="ECO:0000259" key="1">
    <source>
        <dbReference type="SMART" id="SM00278"/>
    </source>
</evidence>
<dbReference type="Gene3D" id="1.10.150.320">
    <property type="entry name" value="Photosystem II 12 kDa extrinsic protein"/>
    <property type="match status" value="1"/>
</dbReference>
<reference evidence="2" key="1">
    <citation type="journal article" date="2015" name="PeerJ">
        <title>First genomic representation of candidate bacterial phylum KSB3 points to enhanced environmental sensing as a trigger of wastewater bulking.</title>
        <authorList>
            <person name="Sekiguchi Y."/>
            <person name="Ohashi A."/>
            <person name="Parks D.H."/>
            <person name="Yamauchi T."/>
            <person name="Tyson G.W."/>
            <person name="Hugenholtz P."/>
        </authorList>
    </citation>
    <scope>NUCLEOTIDE SEQUENCE [LARGE SCALE GENOMIC DNA]</scope>
</reference>
<dbReference type="InterPro" id="IPR003583">
    <property type="entry name" value="Hlx-hairpin-Hlx_DNA-bd_motif"/>
</dbReference>
<proteinExistence type="predicted"/>
<protein>
    <submittedName>
        <fullName evidence="2">Helix-hairpin-helix motif</fullName>
    </submittedName>
</protein>
<dbReference type="PANTHER" id="PTHR21180">
    <property type="entry name" value="ENDONUCLEASE/EXONUCLEASE/PHOSPHATASE FAMILY DOMAIN-CONTAINING PROTEIN 1"/>
    <property type="match status" value="1"/>
</dbReference>
<dbReference type="InterPro" id="IPR010994">
    <property type="entry name" value="RuvA_2-like"/>
</dbReference>
<dbReference type="GO" id="GO:0015628">
    <property type="term" value="P:protein secretion by the type II secretion system"/>
    <property type="evidence" value="ECO:0007669"/>
    <property type="project" value="TreeGrafter"/>
</dbReference>
<dbReference type="Pfam" id="PF12836">
    <property type="entry name" value="HHH_3"/>
    <property type="match status" value="1"/>
</dbReference>